<feature type="domain" description="N-acetyltransferase" evidence="2">
    <location>
        <begin position="594"/>
        <end position="675"/>
    </location>
</feature>
<reference evidence="3" key="1">
    <citation type="submission" date="2021-05" db="EMBL/GenBank/DDBJ databases">
        <title>The genome of the haptophyte Pavlova lutheri (Diacronema luteri, Pavlovales) - a model for lipid biosynthesis in eukaryotic algae.</title>
        <authorList>
            <person name="Hulatt C.J."/>
            <person name="Posewitz M.C."/>
        </authorList>
    </citation>
    <scope>NUCLEOTIDE SEQUENCE</scope>
    <source>
        <strain evidence="3">NIVA-4/92</strain>
    </source>
</reference>
<protein>
    <recommendedName>
        <fullName evidence="2">N-acetyltransferase domain-containing protein</fullName>
    </recommendedName>
</protein>
<evidence type="ECO:0000259" key="2">
    <source>
        <dbReference type="Pfam" id="PF00583"/>
    </source>
</evidence>
<dbReference type="SUPFAM" id="SSF55729">
    <property type="entry name" value="Acyl-CoA N-acyltransferases (Nat)"/>
    <property type="match status" value="1"/>
</dbReference>
<dbReference type="CDD" id="cd04301">
    <property type="entry name" value="NAT_SF"/>
    <property type="match status" value="1"/>
</dbReference>
<keyword evidence="4" id="KW-1185">Reference proteome</keyword>
<dbReference type="GO" id="GO:0016747">
    <property type="term" value="F:acyltransferase activity, transferring groups other than amino-acyl groups"/>
    <property type="evidence" value="ECO:0007669"/>
    <property type="project" value="InterPro"/>
</dbReference>
<evidence type="ECO:0000313" key="3">
    <source>
        <dbReference type="EMBL" id="KAG8468397.1"/>
    </source>
</evidence>
<dbReference type="Gene3D" id="3.40.630.30">
    <property type="match status" value="1"/>
</dbReference>
<feature type="region of interest" description="Disordered" evidence="1">
    <location>
        <begin position="238"/>
        <end position="273"/>
    </location>
</feature>
<dbReference type="InterPro" id="IPR000182">
    <property type="entry name" value="GNAT_dom"/>
</dbReference>
<feature type="region of interest" description="Disordered" evidence="1">
    <location>
        <begin position="305"/>
        <end position="327"/>
    </location>
</feature>
<feature type="compositionally biased region" description="Acidic residues" evidence="1">
    <location>
        <begin position="239"/>
        <end position="254"/>
    </location>
</feature>
<feature type="region of interest" description="Disordered" evidence="1">
    <location>
        <begin position="1"/>
        <end position="42"/>
    </location>
</feature>
<sequence>MPRLSSATPAKRAHPDDDGGGEGGGTFQTAKRPTQPVDGRELDGLTQLCGASGTPPPMAAHLVRKTYGGRRSTREARRAKQLLHVRRNTVARSLDFCDGDAASAFCERDAKADTRFTPTDDDAELWAALRRVDGLAPVLNGVRHIELVHLSVETGSFALAAEPHRRFQTADRSVIARLRALQWEPRWRELEAYRLVVRAVEPGCAAVAAGPGALLPSCAPSQATEVMDMQMAGGYGDGYGDDYGDADEDEDGDGDGGGGGGQAGEAQAEAAKAGAWDELVDWADAHGDGDALLVAAYDASASSRDAAGESGEAGDDGGPASAPSSWRDAEPARYFAMLPASAGDAHSDGRLSAGELDEIALEGEPMLDDMGVGDLSNATATAIVDANADANATANGVTTNDVHDERERAHARGGATASGPHATAAAGACVAMPPPRLSAEPRRLPCGSPGAADAPVAPPNAPVASAALTAVDEANVDVGAADSSRAARLARGLTGADASLANLFAMVAAADARLDAEERARHASLARVVECVDYADGRLRALNGAFCTEDARIGPFPPSGPIRPPFFVHLLILTPTRPRPHPRARAHGAAADAHSQTARAPALGDDGGEAIGYVLHSGRSHSHDLLPELHHVYIAAAHRRRGHASRMLSWWVDRFAQHAFAFAVNEPNEQMRRVLSKAIVQEMRAHSSTVAGCMSKHYYKADSRLLLPTPED</sequence>
<accession>A0A8J6CB65</accession>
<dbReference type="Pfam" id="PF00583">
    <property type="entry name" value="Acetyltransf_1"/>
    <property type="match status" value="1"/>
</dbReference>
<dbReference type="AlphaFoldDB" id="A0A8J6CB65"/>
<comment type="caution">
    <text evidence="3">The sequence shown here is derived from an EMBL/GenBank/DDBJ whole genome shotgun (WGS) entry which is preliminary data.</text>
</comment>
<dbReference type="Proteomes" id="UP000751190">
    <property type="component" value="Unassembled WGS sequence"/>
</dbReference>
<dbReference type="InterPro" id="IPR016181">
    <property type="entry name" value="Acyl_CoA_acyltransferase"/>
</dbReference>
<proteinExistence type="predicted"/>
<gene>
    <name evidence="3" type="ORF">KFE25_013480</name>
</gene>
<feature type="compositionally biased region" description="Low complexity" evidence="1">
    <location>
        <begin position="264"/>
        <end position="273"/>
    </location>
</feature>
<evidence type="ECO:0000313" key="4">
    <source>
        <dbReference type="Proteomes" id="UP000751190"/>
    </source>
</evidence>
<evidence type="ECO:0000256" key="1">
    <source>
        <dbReference type="SAM" id="MobiDB-lite"/>
    </source>
</evidence>
<organism evidence="3 4">
    <name type="scientific">Diacronema lutheri</name>
    <name type="common">Unicellular marine alga</name>
    <name type="synonym">Monochrysis lutheri</name>
    <dbReference type="NCBI Taxonomy" id="2081491"/>
    <lineage>
        <taxon>Eukaryota</taxon>
        <taxon>Haptista</taxon>
        <taxon>Haptophyta</taxon>
        <taxon>Pavlovophyceae</taxon>
        <taxon>Pavlovales</taxon>
        <taxon>Pavlovaceae</taxon>
        <taxon>Diacronema</taxon>
    </lineage>
</organism>
<feature type="region of interest" description="Disordered" evidence="1">
    <location>
        <begin position="579"/>
        <end position="600"/>
    </location>
</feature>
<dbReference type="EMBL" id="JAGTXO010000004">
    <property type="protein sequence ID" value="KAG8468397.1"/>
    <property type="molecule type" value="Genomic_DNA"/>
</dbReference>
<name>A0A8J6CB65_DIALT</name>